<dbReference type="Gene3D" id="2.40.10.480">
    <property type="match status" value="1"/>
</dbReference>
<dbReference type="PANTHER" id="PTHR34512">
    <property type="entry name" value="CELL SURFACE PROTEIN"/>
    <property type="match status" value="1"/>
</dbReference>
<evidence type="ECO:0000259" key="1">
    <source>
        <dbReference type="Pfam" id="PF13360"/>
    </source>
</evidence>
<comment type="caution">
    <text evidence="2">The sequence shown here is derived from an EMBL/GenBank/DDBJ whole genome shotgun (WGS) entry which is preliminary data.</text>
</comment>
<reference evidence="2" key="1">
    <citation type="submission" date="2021-01" db="EMBL/GenBank/DDBJ databases">
        <title>Modified the classification status of verrucomicrobia.</title>
        <authorList>
            <person name="Feng X."/>
        </authorList>
    </citation>
    <scope>NUCLEOTIDE SEQUENCE</scope>
    <source>
        <strain evidence="2">KCTC 22201</strain>
    </source>
</reference>
<accession>A0A934VD07</accession>
<evidence type="ECO:0000313" key="3">
    <source>
        <dbReference type="Proteomes" id="UP000658278"/>
    </source>
</evidence>
<name>A0A934VD07_9BACT</name>
<dbReference type="InterPro" id="IPR018391">
    <property type="entry name" value="PQQ_b-propeller_rpt"/>
</dbReference>
<dbReference type="InterPro" id="IPR002372">
    <property type="entry name" value="PQQ_rpt_dom"/>
</dbReference>
<dbReference type="AlphaFoldDB" id="A0A934VD07"/>
<organism evidence="2 3">
    <name type="scientific">Haloferula rosea</name>
    <dbReference type="NCBI Taxonomy" id="490093"/>
    <lineage>
        <taxon>Bacteria</taxon>
        <taxon>Pseudomonadati</taxon>
        <taxon>Verrucomicrobiota</taxon>
        <taxon>Verrucomicrobiia</taxon>
        <taxon>Verrucomicrobiales</taxon>
        <taxon>Verrucomicrobiaceae</taxon>
        <taxon>Haloferula</taxon>
    </lineage>
</organism>
<dbReference type="RefSeq" id="WP_200283437.1">
    <property type="nucleotide sequence ID" value="NZ_JAENII010000025.1"/>
</dbReference>
<dbReference type="SMART" id="SM00564">
    <property type="entry name" value="PQQ"/>
    <property type="match status" value="4"/>
</dbReference>
<keyword evidence="3" id="KW-1185">Reference proteome</keyword>
<dbReference type="PANTHER" id="PTHR34512:SF30">
    <property type="entry name" value="OUTER MEMBRANE PROTEIN ASSEMBLY FACTOR BAMB"/>
    <property type="match status" value="1"/>
</dbReference>
<gene>
    <name evidence="2" type="ORF">JIN81_18375</name>
</gene>
<dbReference type="Proteomes" id="UP000658278">
    <property type="component" value="Unassembled WGS sequence"/>
</dbReference>
<dbReference type="InterPro" id="IPR011047">
    <property type="entry name" value="Quinoprotein_ADH-like_sf"/>
</dbReference>
<evidence type="ECO:0000313" key="2">
    <source>
        <dbReference type="EMBL" id="MBK1829008.1"/>
    </source>
</evidence>
<sequence>MDTCIKSAFAALLLISCLKAESWPQFRGKEGAATRVSADTLPTEWGDNKHVEWKTELPGPGSSSPVFFEDKLFVTCYVGYGTDPRDPGDPNDLGRQLICIERSSGKILWNRSVDLANPEDDYRGYIMEHGYASSTPVTDGENVYAFFGKSGVHAFTVDGTPLWSQQVGSDSSNRRWGSGASPVLYQDLLIVNAADEGRAVIAFDKKTGEERWRKESKSLELAYGTPQLRTKDGKTELLLAMPYEVWCLDPATGKPIWTVPTEMPGNICPSVVTTADMAFAFGGYPRKSSVAIKDGKILWTGKSTTYVPTPLAYGDHLYWVSDDAEVICMETATGKVITDRDLEGLRGSSKRSVYASMLRFGNHLMVVTRRNGTFVFEANPEMKQVAHNHLEDSSDFNASPALSQDTIYLRSNRFLYAISK</sequence>
<protein>
    <submittedName>
        <fullName evidence="2">PQQ-like beta-propeller repeat protein</fullName>
    </submittedName>
</protein>
<dbReference type="SUPFAM" id="SSF50998">
    <property type="entry name" value="Quinoprotein alcohol dehydrogenase-like"/>
    <property type="match status" value="1"/>
</dbReference>
<dbReference type="Pfam" id="PF13360">
    <property type="entry name" value="PQQ_2"/>
    <property type="match status" value="1"/>
</dbReference>
<proteinExistence type="predicted"/>
<dbReference type="PROSITE" id="PS51257">
    <property type="entry name" value="PROKAR_LIPOPROTEIN"/>
    <property type="match status" value="1"/>
</dbReference>
<dbReference type="InterPro" id="IPR015943">
    <property type="entry name" value="WD40/YVTN_repeat-like_dom_sf"/>
</dbReference>
<feature type="domain" description="Pyrrolo-quinoline quinone repeat" evidence="1">
    <location>
        <begin position="98"/>
        <end position="337"/>
    </location>
</feature>
<dbReference type="Gene3D" id="2.130.10.10">
    <property type="entry name" value="YVTN repeat-like/Quinoprotein amine dehydrogenase"/>
    <property type="match status" value="1"/>
</dbReference>
<dbReference type="EMBL" id="JAENII010000025">
    <property type="protein sequence ID" value="MBK1829008.1"/>
    <property type="molecule type" value="Genomic_DNA"/>
</dbReference>